<protein>
    <submittedName>
        <fullName evidence="2">Uncharacterized protein</fullName>
    </submittedName>
</protein>
<dbReference type="EnsemblPlants" id="OPUNC02G12050.1">
    <property type="protein sequence ID" value="OPUNC02G12050.1"/>
    <property type="gene ID" value="OPUNC02G12050"/>
</dbReference>
<dbReference type="Gramene" id="OPUNC02G12050.1">
    <property type="protein sequence ID" value="OPUNC02G12050.1"/>
    <property type="gene ID" value="OPUNC02G12050"/>
</dbReference>
<accession>A0A0E0JYV7</accession>
<evidence type="ECO:0000313" key="3">
    <source>
        <dbReference type="Proteomes" id="UP000026962"/>
    </source>
</evidence>
<reference evidence="2" key="2">
    <citation type="submission" date="2018-05" db="EMBL/GenBank/DDBJ databases">
        <title>OpunRS2 (Oryza punctata Reference Sequence Version 2).</title>
        <authorList>
            <person name="Zhang J."/>
            <person name="Kudrna D."/>
            <person name="Lee S."/>
            <person name="Talag J."/>
            <person name="Welchert J."/>
            <person name="Wing R.A."/>
        </authorList>
    </citation>
    <scope>NUCLEOTIDE SEQUENCE [LARGE SCALE GENOMIC DNA]</scope>
</reference>
<name>A0A0E0JYV7_ORYPU</name>
<sequence length="113" mass="12294">MQRVLALGDHEAGDPVVGIHGATSSSASASAGRRPDLRGPRGLEKAEELVTLSVCQGRGCRHGCSSEQAKSKGNLPDYSSTQLNKRLTQRPYPIMITQIHYRLTRFTQNHPSP</sequence>
<dbReference type="Proteomes" id="UP000026962">
    <property type="component" value="Chromosome 2"/>
</dbReference>
<dbReference type="AlphaFoldDB" id="A0A0E0JYV7"/>
<reference evidence="2" key="1">
    <citation type="submission" date="2015-04" db="UniProtKB">
        <authorList>
            <consortium name="EnsemblPlants"/>
        </authorList>
    </citation>
    <scope>IDENTIFICATION</scope>
</reference>
<feature type="compositionally biased region" description="Polar residues" evidence="1">
    <location>
        <begin position="77"/>
        <end position="86"/>
    </location>
</feature>
<proteinExistence type="predicted"/>
<evidence type="ECO:0000313" key="2">
    <source>
        <dbReference type="EnsemblPlants" id="OPUNC02G12050.1"/>
    </source>
</evidence>
<feature type="compositionally biased region" description="Basic and acidic residues" evidence="1">
    <location>
        <begin position="33"/>
        <end position="42"/>
    </location>
</feature>
<feature type="region of interest" description="Disordered" evidence="1">
    <location>
        <begin position="63"/>
        <end position="86"/>
    </location>
</feature>
<organism evidence="2">
    <name type="scientific">Oryza punctata</name>
    <name type="common">Red rice</name>
    <dbReference type="NCBI Taxonomy" id="4537"/>
    <lineage>
        <taxon>Eukaryota</taxon>
        <taxon>Viridiplantae</taxon>
        <taxon>Streptophyta</taxon>
        <taxon>Embryophyta</taxon>
        <taxon>Tracheophyta</taxon>
        <taxon>Spermatophyta</taxon>
        <taxon>Magnoliopsida</taxon>
        <taxon>Liliopsida</taxon>
        <taxon>Poales</taxon>
        <taxon>Poaceae</taxon>
        <taxon>BOP clade</taxon>
        <taxon>Oryzoideae</taxon>
        <taxon>Oryzeae</taxon>
        <taxon>Oryzinae</taxon>
        <taxon>Oryza</taxon>
    </lineage>
</organism>
<dbReference type="HOGENOM" id="CLU_2137543_0_0_1"/>
<keyword evidence="3" id="KW-1185">Reference proteome</keyword>
<evidence type="ECO:0000256" key="1">
    <source>
        <dbReference type="SAM" id="MobiDB-lite"/>
    </source>
</evidence>
<feature type="region of interest" description="Disordered" evidence="1">
    <location>
        <begin position="1"/>
        <end position="42"/>
    </location>
</feature>